<sequence>MLDACKRLKTISENESRAHAVFPDRETRPQVFSVSSRSYLKSSRDVIIITSLPTQPRCPRYESDLVTPQIVPWHELT</sequence>
<organism evidence="1 2">
    <name type="scientific">Batillaria attramentaria</name>
    <dbReference type="NCBI Taxonomy" id="370345"/>
    <lineage>
        <taxon>Eukaryota</taxon>
        <taxon>Metazoa</taxon>
        <taxon>Spiralia</taxon>
        <taxon>Lophotrochozoa</taxon>
        <taxon>Mollusca</taxon>
        <taxon>Gastropoda</taxon>
        <taxon>Caenogastropoda</taxon>
        <taxon>Sorbeoconcha</taxon>
        <taxon>Cerithioidea</taxon>
        <taxon>Batillariidae</taxon>
        <taxon>Batillaria</taxon>
    </lineage>
</organism>
<dbReference type="EMBL" id="JACVVK020000011">
    <property type="protein sequence ID" value="KAK7505204.1"/>
    <property type="molecule type" value="Genomic_DNA"/>
</dbReference>
<accession>A0ABD0LZU6</accession>
<comment type="caution">
    <text evidence="1">The sequence shown here is derived from an EMBL/GenBank/DDBJ whole genome shotgun (WGS) entry which is preliminary data.</text>
</comment>
<keyword evidence="2" id="KW-1185">Reference proteome</keyword>
<gene>
    <name evidence="1" type="ORF">BaRGS_00003366</name>
</gene>
<reference evidence="1 2" key="1">
    <citation type="journal article" date="2023" name="Sci. Data">
        <title>Genome assembly of the Korean intertidal mud-creeper Batillaria attramentaria.</title>
        <authorList>
            <person name="Patra A.K."/>
            <person name="Ho P.T."/>
            <person name="Jun S."/>
            <person name="Lee S.J."/>
            <person name="Kim Y."/>
            <person name="Won Y.J."/>
        </authorList>
    </citation>
    <scope>NUCLEOTIDE SEQUENCE [LARGE SCALE GENOMIC DNA]</scope>
    <source>
        <strain evidence="1">Wonlab-2016</strain>
    </source>
</reference>
<name>A0ABD0LZU6_9CAEN</name>
<proteinExistence type="predicted"/>
<evidence type="ECO:0000313" key="2">
    <source>
        <dbReference type="Proteomes" id="UP001519460"/>
    </source>
</evidence>
<evidence type="ECO:0000313" key="1">
    <source>
        <dbReference type="EMBL" id="KAK7505204.1"/>
    </source>
</evidence>
<dbReference type="Proteomes" id="UP001519460">
    <property type="component" value="Unassembled WGS sequence"/>
</dbReference>
<dbReference type="AlphaFoldDB" id="A0ABD0LZU6"/>
<protein>
    <submittedName>
        <fullName evidence="1">Uncharacterized protein</fullName>
    </submittedName>
</protein>